<feature type="region of interest" description="Disordered" evidence="2">
    <location>
        <begin position="196"/>
        <end position="267"/>
    </location>
</feature>
<feature type="compositionally biased region" description="Polar residues" evidence="2">
    <location>
        <begin position="31"/>
        <end position="43"/>
    </location>
</feature>
<protein>
    <submittedName>
        <fullName evidence="3">Uncharacterized protein</fullName>
    </submittedName>
</protein>
<comment type="caution">
    <text evidence="3">The sequence shown here is derived from an EMBL/GenBank/DDBJ whole genome shotgun (WGS) entry which is preliminary data.</text>
</comment>
<evidence type="ECO:0000313" key="3">
    <source>
        <dbReference type="EMBL" id="RNE98614.1"/>
    </source>
</evidence>
<keyword evidence="4" id="KW-1185">Reference proteome</keyword>
<evidence type="ECO:0000313" key="4">
    <source>
        <dbReference type="Proteomes" id="UP000283634"/>
    </source>
</evidence>
<reference evidence="3 4" key="1">
    <citation type="journal article" date="2018" name="BMC Genomics">
        <title>Genomic comparison of Trypanosoma conorhini and Trypanosoma rangeli to Trypanosoma cruzi strains of high and low virulence.</title>
        <authorList>
            <person name="Bradwell K.R."/>
            <person name="Koparde V.N."/>
            <person name="Matveyev A.V."/>
            <person name="Serrano M.G."/>
            <person name="Alves J.M."/>
            <person name="Parikh H."/>
            <person name="Huang B."/>
            <person name="Lee V."/>
            <person name="Espinosa-Alvarez O."/>
            <person name="Ortiz P.A."/>
            <person name="Costa-Martins A.G."/>
            <person name="Teixeira M.M."/>
            <person name="Buck G.A."/>
        </authorList>
    </citation>
    <scope>NUCLEOTIDE SEQUENCE [LARGE SCALE GENOMIC DNA]</scope>
    <source>
        <strain evidence="3 4">AM80</strain>
    </source>
</reference>
<feature type="region of interest" description="Disordered" evidence="2">
    <location>
        <begin position="31"/>
        <end position="79"/>
    </location>
</feature>
<dbReference type="EMBL" id="MKGL01000448">
    <property type="protein sequence ID" value="RNE98614.1"/>
    <property type="molecule type" value="Genomic_DNA"/>
</dbReference>
<name>A0A422MZF1_TRYRA</name>
<sequence length="287" mass="30187">MSVDPLALVSDDQRELQRLLKENRELRQANAQLRVSVETKTSRGNGGSGGVKDAAAAEKGRDSAGPSGESVGGNIPSTAVSVRRLKDELRHSKEALEEARREQAAAREEYKRIKSLFEAFVVEACEREEACRHVFARVYEEVEEQQRLCEGLQQQLQERPPPALVAPVVAGVDPASLFSLVDSLRASLGELEHRLGYSGDTGSRHTAPAAGGGAPRVARRAKAPPTPEAGATRGGGGGGSPRSHQQQQGGGIHQPQPLSQGPDGAVRLVLPAPGAGALRAATVISGA</sequence>
<dbReference type="RefSeq" id="XP_029234739.1">
    <property type="nucleotide sequence ID" value="XM_029385421.1"/>
</dbReference>
<evidence type="ECO:0000256" key="1">
    <source>
        <dbReference type="SAM" id="Coils"/>
    </source>
</evidence>
<dbReference type="OMA" id="REEACRH"/>
<feature type="coiled-coil region" evidence="1">
    <location>
        <begin position="79"/>
        <end position="155"/>
    </location>
</feature>
<dbReference type="Proteomes" id="UP000283634">
    <property type="component" value="Unassembled WGS sequence"/>
</dbReference>
<accession>A0A422MZF1</accession>
<keyword evidence="1" id="KW-0175">Coiled coil</keyword>
<dbReference type="OrthoDB" id="10581575at2759"/>
<proteinExistence type="predicted"/>
<gene>
    <name evidence="3" type="ORF">TraAM80_08684</name>
</gene>
<feature type="non-terminal residue" evidence="3">
    <location>
        <position position="287"/>
    </location>
</feature>
<dbReference type="VEuPathDB" id="TriTrypDB:TRSC58_01342"/>
<dbReference type="AlphaFoldDB" id="A0A422MZF1"/>
<evidence type="ECO:0000256" key="2">
    <source>
        <dbReference type="SAM" id="MobiDB-lite"/>
    </source>
</evidence>
<organism evidence="3 4">
    <name type="scientific">Trypanosoma rangeli</name>
    <dbReference type="NCBI Taxonomy" id="5698"/>
    <lineage>
        <taxon>Eukaryota</taxon>
        <taxon>Discoba</taxon>
        <taxon>Euglenozoa</taxon>
        <taxon>Kinetoplastea</taxon>
        <taxon>Metakinetoplastina</taxon>
        <taxon>Trypanosomatida</taxon>
        <taxon>Trypanosomatidae</taxon>
        <taxon>Trypanosoma</taxon>
        <taxon>Herpetosoma</taxon>
    </lineage>
</organism>
<dbReference type="GeneID" id="40332617"/>
<feature type="compositionally biased region" description="Low complexity" evidence="2">
    <location>
        <begin position="241"/>
        <end position="257"/>
    </location>
</feature>